<feature type="domain" description="Right handed beta helix" evidence="1">
    <location>
        <begin position="124"/>
        <end position="231"/>
    </location>
</feature>
<accession>A0ABQ1I2J3</accession>
<keyword evidence="3" id="KW-1185">Reference proteome</keyword>
<evidence type="ECO:0000259" key="1">
    <source>
        <dbReference type="Pfam" id="PF13229"/>
    </source>
</evidence>
<dbReference type="EMBL" id="BMDY01000012">
    <property type="protein sequence ID" value="GGB08782.1"/>
    <property type="molecule type" value="Genomic_DNA"/>
</dbReference>
<dbReference type="Proteomes" id="UP000651977">
    <property type="component" value="Unassembled WGS sequence"/>
</dbReference>
<comment type="caution">
    <text evidence="2">The sequence shown here is derived from an EMBL/GenBank/DDBJ whole genome shotgun (WGS) entry which is preliminary data.</text>
</comment>
<protein>
    <recommendedName>
        <fullName evidence="1">Right handed beta helix domain-containing protein</fullName>
    </recommendedName>
</protein>
<dbReference type="SUPFAM" id="SSF51126">
    <property type="entry name" value="Pectin lyase-like"/>
    <property type="match status" value="1"/>
</dbReference>
<dbReference type="SMART" id="SM00710">
    <property type="entry name" value="PbH1"/>
    <property type="match status" value="8"/>
</dbReference>
<evidence type="ECO:0000313" key="2">
    <source>
        <dbReference type="EMBL" id="GGB08782.1"/>
    </source>
</evidence>
<sequence length="452" mass="50436">MSRDSPNWAKIEQSNGTIWVVNGSYKGTVETGSYESPFSTINSALKKARPGDEIWIEPGIYEEHVRIRTPRITLRSTELHQAKITQPINNKKQQQTIRIDYTASGTRLIDLDISGGYFYAISMHVSWKGGWQDGVSKVILSRNLIHGSGRDAIKINPYVWDVLIERNHIFNSGLRDPKNAEGIDAVNAHGITIQDNYFQNTATNSVYVKGGSSDVLIQRNFVVNAGVAGILAGFDTSPEFFDKKRNPKMFEARNVRIENNVVIGSNGAGIGVYSGENININNNTVLNAAKSYHSPIYFGLSFQDKDPEAKRSPSRNVSIYNNIFSTIRDDDVVFEIRYLHHPELGPLSSLVDSISSDNNIYISKGGDIYFNDMREGGGAKFTGLNEWRKHCDCDFNSEKGLVDVEISNVKDIPFFNKLSNTGFSPKLDFYQNERTTKTSVGAIDIPLTSNLK</sequence>
<dbReference type="InterPro" id="IPR006626">
    <property type="entry name" value="PbH1"/>
</dbReference>
<proteinExistence type="predicted"/>
<gene>
    <name evidence="2" type="ORF">GCM10007414_22780</name>
</gene>
<reference evidence="3" key="1">
    <citation type="journal article" date="2019" name="Int. J. Syst. Evol. Microbiol.">
        <title>The Global Catalogue of Microorganisms (GCM) 10K type strain sequencing project: providing services to taxonomists for standard genome sequencing and annotation.</title>
        <authorList>
            <consortium name="The Broad Institute Genomics Platform"/>
            <consortium name="The Broad Institute Genome Sequencing Center for Infectious Disease"/>
            <person name="Wu L."/>
            <person name="Ma J."/>
        </authorList>
    </citation>
    <scope>NUCLEOTIDE SEQUENCE [LARGE SCALE GENOMIC DNA]</scope>
    <source>
        <strain evidence="3">CGMCC 1.10131</strain>
    </source>
</reference>
<dbReference type="InterPro" id="IPR011050">
    <property type="entry name" value="Pectin_lyase_fold/virulence"/>
</dbReference>
<dbReference type="InterPro" id="IPR039448">
    <property type="entry name" value="Beta_helix"/>
</dbReference>
<dbReference type="Pfam" id="PF13229">
    <property type="entry name" value="Beta_helix"/>
    <property type="match status" value="1"/>
</dbReference>
<evidence type="ECO:0000313" key="3">
    <source>
        <dbReference type="Proteomes" id="UP000651977"/>
    </source>
</evidence>
<dbReference type="Gene3D" id="2.160.20.10">
    <property type="entry name" value="Single-stranded right-handed beta-helix, Pectin lyase-like"/>
    <property type="match status" value="1"/>
</dbReference>
<organism evidence="2 3">
    <name type="scientific">Agarivorans gilvus</name>
    <dbReference type="NCBI Taxonomy" id="680279"/>
    <lineage>
        <taxon>Bacteria</taxon>
        <taxon>Pseudomonadati</taxon>
        <taxon>Pseudomonadota</taxon>
        <taxon>Gammaproteobacteria</taxon>
        <taxon>Alteromonadales</taxon>
        <taxon>Alteromonadaceae</taxon>
        <taxon>Agarivorans</taxon>
    </lineage>
</organism>
<dbReference type="InterPro" id="IPR012334">
    <property type="entry name" value="Pectin_lyas_fold"/>
</dbReference>
<name>A0ABQ1I2J3_9ALTE</name>